<dbReference type="Proteomes" id="UP001377972">
    <property type="component" value="Unassembled WGS sequence"/>
</dbReference>
<dbReference type="Pfam" id="PF13537">
    <property type="entry name" value="GATase_7"/>
    <property type="match status" value="1"/>
</dbReference>
<dbReference type="InterPro" id="IPR017932">
    <property type="entry name" value="GATase_2_dom"/>
</dbReference>
<keyword evidence="6" id="KW-1185">Reference proteome</keyword>
<comment type="pathway">
    <text evidence="1">Amino-acid biosynthesis; L-asparagine biosynthesis; L-asparagine from L-aspartate (L-Gln route): step 1/1.</text>
</comment>
<dbReference type="RefSeq" id="WP_209326647.1">
    <property type="nucleotide sequence ID" value="NZ_JAQPZS010000015.1"/>
</dbReference>
<evidence type="ECO:0000259" key="4">
    <source>
        <dbReference type="Pfam" id="PF13537"/>
    </source>
</evidence>
<proteinExistence type="predicted"/>
<accession>A0ABU8SY45</accession>
<sequence length="555" mass="64193">MAIIAGYFQFNDSDKTDFKYINQLANVFSNYEKKHVRFFNCEYGAIFQYDFDAYQQASWLRTESQIATLIGHPLISSSRTQDLITLAGCESLDFSLQQCEGVFSFCQFDLQSQRLTLATDPLGLKPFYTLQTQYGLLFSTNLNLFKQLDIQLQNNPDALTELAVLGYPLLDHTPFKDVKCSYPSEMLCFNAKQGVTRKRYFDWVSLAKQKLVAPDAIEGISKAFKTLVAKAKHKDKTILSTLSGGLDSRLINSELLRQGVQLKSFNFSQSDSQDLFCAKQYASQNAVPLEVIQVSDTQRLSVEQRLGKYWRKAKHQDFTNVCRPQISWSGNGGSVGVGLIYYGDEIYAAAKENNLDKLISAYLKQQYAFLPKSVVHNAEQLQQKLIANLKISFEPLAELPLEKAFQLFLLLNDQHHHLSVPNEQVCEFKMEFFHPFYSWKVLQYPLGLPVEYVRKHRFYQRWLKTDYPRALLAPWQTYPGHLPCPITVKHQTQWQLNSAKLMSPTELLKLWFKIMFFDRHLLIKRCHFTLLCILQLTHLKNVQPNLRVAQKFCQW</sequence>
<evidence type="ECO:0000256" key="2">
    <source>
        <dbReference type="ARBA" id="ARBA00012737"/>
    </source>
</evidence>
<gene>
    <name evidence="5" type="ORF">PQI24_14950</name>
</gene>
<dbReference type="PANTHER" id="PTHR43284:SF1">
    <property type="entry name" value="ASPARAGINE SYNTHETASE"/>
    <property type="match status" value="1"/>
</dbReference>
<dbReference type="EMBL" id="JAQPZS010000015">
    <property type="protein sequence ID" value="MEJ6497340.1"/>
    <property type="molecule type" value="Genomic_DNA"/>
</dbReference>
<dbReference type="Gene3D" id="3.40.50.620">
    <property type="entry name" value="HUPs"/>
    <property type="match status" value="1"/>
</dbReference>
<dbReference type="InterPro" id="IPR029055">
    <property type="entry name" value="Ntn_hydrolases_N"/>
</dbReference>
<dbReference type="InterPro" id="IPR051786">
    <property type="entry name" value="ASN_synthetase/amidase"/>
</dbReference>
<feature type="domain" description="Glutamine amidotransferase type-2" evidence="4">
    <location>
        <begin position="85"/>
        <end position="145"/>
    </location>
</feature>
<evidence type="ECO:0000256" key="3">
    <source>
        <dbReference type="ARBA" id="ARBA00048741"/>
    </source>
</evidence>
<dbReference type="SUPFAM" id="SSF56235">
    <property type="entry name" value="N-terminal nucleophile aminohydrolases (Ntn hydrolases)"/>
    <property type="match status" value="1"/>
</dbReference>
<reference evidence="5 6" key="1">
    <citation type="submission" date="2023-01" db="EMBL/GenBank/DDBJ databases">
        <title>Trichodesmium-associated heterotrophic epibiont bacteria.</title>
        <authorList>
            <person name="Cleveland C.S."/>
            <person name="Webb E.A."/>
        </authorList>
    </citation>
    <scope>NUCLEOTIDE SEQUENCE [LARGE SCALE GENOMIC DNA]</scope>
    <source>
        <strain evidence="5 6">USCH2</strain>
    </source>
</reference>
<evidence type="ECO:0000256" key="1">
    <source>
        <dbReference type="ARBA" id="ARBA00005187"/>
    </source>
</evidence>
<comment type="caution">
    <text evidence="5">The sequence shown here is derived from an EMBL/GenBank/DDBJ whole genome shotgun (WGS) entry which is preliminary data.</text>
</comment>
<comment type="catalytic activity">
    <reaction evidence="3">
        <text>L-aspartate + L-glutamine + ATP + H2O = L-asparagine + L-glutamate + AMP + diphosphate + H(+)</text>
        <dbReference type="Rhea" id="RHEA:12228"/>
        <dbReference type="ChEBI" id="CHEBI:15377"/>
        <dbReference type="ChEBI" id="CHEBI:15378"/>
        <dbReference type="ChEBI" id="CHEBI:29985"/>
        <dbReference type="ChEBI" id="CHEBI:29991"/>
        <dbReference type="ChEBI" id="CHEBI:30616"/>
        <dbReference type="ChEBI" id="CHEBI:33019"/>
        <dbReference type="ChEBI" id="CHEBI:58048"/>
        <dbReference type="ChEBI" id="CHEBI:58359"/>
        <dbReference type="ChEBI" id="CHEBI:456215"/>
        <dbReference type="EC" id="6.3.5.4"/>
    </reaction>
</comment>
<dbReference type="EC" id="6.3.5.4" evidence="2"/>
<evidence type="ECO:0000313" key="6">
    <source>
        <dbReference type="Proteomes" id="UP001377972"/>
    </source>
</evidence>
<dbReference type="PANTHER" id="PTHR43284">
    <property type="entry name" value="ASPARAGINE SYNTHETASE (GLUTAMINE-HYDROLYZING)"/>
    <property type="match status" value="1"/>
</dbReference>
<dbReference type="InterPro" id="IPR014729">
    <property type="entry name" value="Rossmann-like_a/b/a_fold"/>
</dbReference>
<name>A0ABU8SY45_9GAMM</name>
<dbReference type="SUPFAM" id="SSF52402">
    <property type="entry name" value="Adenine nucleotide alpha hydrolases-like"/>
    <property type="match status" value="1"/>
</dbReference>
<organism evidence="5 6">
    <name type="scientific">Pseudoalteromonas lipolytica</name>
    <dbReference type="NCBI Taxonomy" id="570156"/>
    <lineage>
        <taxon>Bacteria</taxon>
        <taxon>Pseudomonadati</taxon>
        <taxon>Pseudomonadota</taxon>
        <taxon>Gammaproteobacteria</taxon>
        <taxon>Alteromonadales</taxon>
        <taxon>Pseudoalteromonadaceae</taxon>
        <taxon>Pseudoalteromonas</taxon>
    </lineage>
</organism>
<dbReference type="Gene3D" id="3.60.20.10">
    <property type="entry name" value="Glutamine Phosphoribosylpyrophosphate, subunit 1, domain 1"/>
    <property type="match status" value="1"/>
</dbReference>
<protein>
    <recommendedName>
        <fullName evidence="2">asparagine synthase (glutamine-hydrolyzing)</fullName>
        <ecNumber evidence="2">6.3.5.4</ecNumber>
    </recommendedName>
</protein>
<evidence type="ECO:0000313" key="5">
    <source>
        <dbReference type="EMBL" id="MEJ6497340.1"/>
    </source>
</evidence>